<proteinExistence type="predicted"/>
<dbReference type="Proteomes" id="UP001595478">
    <property type="component" value="Unassembled WGS sequence"/>
</dbReference>
<name>A0ABV7FNE4_9ALTE</name>
<evidence type="ECO:0008006" key="4">
    <source>
        <dbReference type="Google" id="ProtNLM"/>
    </source>
</evidence>
<feature type="chain" id="PRO_5047538694" description="PEP-CTERM protein-sorting domain-containing protein" evidence="1">
    <location>
        <begin position="24"/>
        <end position="270"/>
    </location>
</feature>
<evidence type="ECO:0000313" key="3">
    <source>
        <dbReference type="Proteomes" id="UP001595478"/>
    </source>
</evidence>
<feature type="signal peptide" evidence="1">
    <location>
        <begin position="1"/>
        <end position="23"/>
    </location>
</feature>
<evidence type="ECO:0000313" key="2">
    <source>
        <dbReference type="EMBL" id="MFC3120771.1"/>
    </source>
</evidence>
<evidence type="ECO:0000256" key="1">
    <source>
        <dbReference type="SAM" id="SignalP"/>
    </source>
</evidence>
<sequence>MKYLRNTFAMWLFVVLVTPYAQAVPITSDLTINGEVSFDITSSLAEGNAIQTATLFSVLGGTNTNSTVSNTTVTGDNPKGGQLTDIGDGIGLSSSLESSGIGFSDVFAFDYAFQITNNSLSQDYTISFLAEFENSVNSELDAFVESRFILEDSSNTEFFFTDLSSDTLVGNEKNGNPTGNTGGVESDFGTFGFDIVVAAGQMLTFTGEVKLDGESFVNDSFMLSSNDSFISILSVSGSGGSTNPPNPVPSPYPALLFLAGCVGVVVRRVK</sequence>
<reference evidence="3" key="1">
    <citation type="journal article" date="2019" name="Int. J. Syst. Evol. Microbiol.">
        <title>The Global Catalogue of Microorganisms (GCM) 10K type strain sequencing project: providing services to taxonomists for standard genome sequencing and annotation.</title>
        <authorList>
            <consortium name="The Broad Institute Genomics Platform"/>
            <consortium name="The Broad Institute Genome Sequencing Center for Infectious Disease"/>
            <person name="Wu L."/>
            <person name="Ma J."/>
        </authorList>
    </citation>
    <scope>NUCLEOTIDE SEQUENCE [LARGE SCALE GENOMIC DNA]</scope>
    <source>
        <strain evidence="3">KCTC 52473</strain>
    </source>
</reference>
<gene>
    <name evidence="2" type="ORF">ACFOHL_04005</name>
</gene>
<keyword evidence="3" id="KW-1185">Reference proteome</keyword>
<dbReference type="EMBL" id="JBHRSW010000005">
    <property type="protein sequence ID" value="MFC3120771.1"/>
    <property type="molecule type" value="Genomic_DNA"/>
</dbReference>
<comment type="caution">
    <text evidence="2">The sequence shown here is derived from an EMBL/GenBank/DDBJ whole genome shotgun (WGS) entry which is preliminary data.</text>
</comment>
<accession>A0ABV7FNE4</accession>
<dbReference type="RefSeq" id="WP_376918900.1">
    <property type="nucleotide sequence ID" value="NZ_JBHRSW010000005.1"/>
</dbReference>
<protein>
    <recommendedName>
        <fullName evidence="4">PEP-CTERM protein-sorting domain-containing protein</fullName>
    </recommendedName>
</protein>
<keyword evidence="1" id="KW-0732">Signal</keyword>
<organism evidence="2 3">
    <name type="scientific">Agaribacter flavus</name>
    <dbReference type="NCBI Taxonomy" id="1902781"/>
    <lineage>
        <taxon>Bacteria</taxon>
        <taxon>Pseudomonadati</taxon>
        <taxon>Pseudomonadota</taxon>
        <taxon>Gammaproteobacteria</taxon>
        <taxon>Alteromonadales</taxon>
        <taxon>Alteromonadaceae</taxon>
        <taxon>Agaribacter</taxon>
    </lineage>
</organism>